<keyword evidence="3" id="KW-1185">Reference proteome</keyword>
<evidence type="ECO:0000313" key="2">
    <source>
        <dbReference type="EMBL" id="PIO35419.1"/>
    </source>
</evidence>
<dbReference type="Proteomes" id="UP000228934">
    <property type="component" value="Unassembled WGS sequence"/>
</dbReference>
<organism evidence="2 3">
    <name type="scientific">Aquarana catesbeiana</name>
    <name type="common">American bullfrog</name>
    <name type="synonym">Rana catesbeiana</name>
    <dbReference type="NCBI Taxonomy" id="8400"/>
    <lineage>
        <taxon>Eukaryota</taxon>
        <taxon>Metazoa</taxon>
        <taxon>Chordata</taxon>
        <taxon>Craniata</taxon>
        <taxon>Vertebrata</taxon>
        <taxon>Euteleostomi</taxon>
        <taxon>Amphibia</taxon>
        <taxon>Batrachia</taxon>
        <taxon>Anura</taxon>
        <taxon>Neobatrachia</taxon>
        <taxon>Ranoidea</taxon>
        <taxon>Ranidae</taxon>
        <taxon>Aquarana</taxon>
    </lineage>
</organism>
<proteinExistence type="predicted"/>
<feature type="region of interest" description="Disordered" evidence="1">
    <location>
        <begin position="1"/>
        <end position="42"/>
    </location>
</feature>
<evidence type="ECO:0000313" key="3">
    <source>
        <dbReference type="Proteomes" id="UP000228934"/>
    </source>
</evidence>
<sequence length="80" mass="8395">MPHFEATAKSLLNKKTDVGKTNSTKNSAGVTSPKGPIPPAALEPQTTVIHNLVDGIKESSDSTHTNPEDEEMKGIVALAT</sequence>
<feature type="compositionally biased region" description="Polar residues" evidence="1">
    <location>
        <begin position="19"/>
        <end position="30"/>
    </location>
</feature>
<dbReference type="AlphaFoldDB" id="A0A2G9S5F5"/>
<feature type="region of interest" description="Disordered" evidence="1">
    <location>
        <begin position="57"/>
        <end position="80"/>
    </location>
</feature>
<dbReference type="OrthoDB" id="336747at2759"/>
<reference evidence="3" key="1">
    <citation type="journal article" date="2017" name="Nat. Commun.">
        <title>The North American bullfrog draft genome provides insight into hormonal regulation of long noncoding RNA.</title>
        <authorList>
            <person name="Hammond S.A."/>
            <person name="Warren R.L."/>
            <person name="Vandervalk B.P."/>
            <person name="Kucuk E."/>
            <person name="Khan H."/>
            <person name="Gibb E.A."/>
            <person name="Pandoh P."/>
            <person name="Kirk H."/>
            <person name="Zhao Y."/>
            <person name="Jones M."/>
            <person name="Mungall A.J."/>
            <person name="Coope R."/>
            <person name="Pleasance S."/>
            <person name="Moore R.A."/>
            <person name="Holt R.A."/>
            <person name="Round J.M."/>
            <person name="Ohora S."/>
            <person name="Walle B.V."/>
            <person name="Veldhoen N."/>
            <person name="Helbing C.C."/>
            <person name="Birol I."/>
        </authorList>
    </citation>
    <scope>NUCLEOTIDE SEQUENCE [LARGE SCALE GENOMIC DNA]</scope>
</reference>
<evidence type="ECO:0000256" key="1">
    <source>
        <dbReference type="SAM" id="MobiDB-lite"/>
    </source>
</evidence>
<name>A0A2G9S5F5_AQUCT</name>
<gene>
    <name evidence="2" type="ORF">AB205_0136650</name>
</gene>
<accession>A0A2G9S5F5</accession>
<dbReference type="EMBL" id="KV926066">
    <property type="protein sequence ID" value="PIO35419.1"/>
    <property type="molecule type" value="Genomic_DNA"/>
</dbReference>
<protein>
    <submittedName>
        <fullName evidence="2">Uncharacterized protein</fullName>
    </submittedName>
</protein>